<feature type="region of interest" description="Disordered" evidence="1">
    <location>
        <begin position="1"/>
        <end position="43"/>
    </location>
</feature>
<feature type="compositionally biased region" description="Basic and acidic residues" evidence="1">
    <location>
        <begin position="20"/>
        <end position="35"/>
    </location>
</feature>
<dbReference type="AlphaFoldDB" id="A0AAD1FDM6"/>
<protein>
    <submittedName>
        <fullName evidence="2">Uncharacterized protein</fullName>
    </submittedName>
</protein>
<gene>
    <name evidence="2" type="ORF">KF707C_11470</name>
</gene>
<evidence type="ECO:0000313" key="3">
    <source>
        <dbReference type="Proteomes" id="UP000218554"/>
    </source>
</evidence>
<evidence type="ECO:0000313" key="2">
    <source>
        <dbReference type="EMBL" id="BAU72835.1"/>
    </source>
</evidence>
<evidence type="ECO:0000256" key="1">
    <source>
        <dbReference type="SAM" id="MobiDB-lite"/>
    </source>
</evidence>
<sequence>MSDPLDRATATPPPTLGEGCVRRYDPDELSEEHGTDFPGAEALWERMRREREDKKKAP</sequence>
<reference evidence="3" key="1">
    <citation type="submission" date="2015-05" db="EMBL/GenBank/DDBJ databases">
        <title>Draft genome sequencing of a biphenyl-degrading bacterium, Pseudomonas balearica KF707 (=NBRC110670).</title>
        <authorList>
            <person name="Kimura N."/>
            <person name="Hirose J."/>
            <person name="Watanabe T."/>
            <person name="Suenaga H."/>
            <person name="Fujihara H."/>
            <person name="Noguchi M."/>
            <person name="Hashimoto M."/>
            <person name="Shimodaira J."/>
            <person name="Tsuchikane K."/>
            <person name="Hosoyama A."/>
            <person name="Yamazoe A."/>
            <person name="Fujita N."/>
            <person name="Furukawa K."/>
        </authorList>
    </citation>
    <scope>NUCLEOTIDE SEQUENCE [LARGE SCALE GENOMIC DNA]</scope>
    <source>
        <strain evidence="3">DSM 10086 / NBRC 110670 / KF707</strain>
    </source>
</reference>
<dbReference type="Proteomes" id="UP000218554">
    <property type="component" value="Chromosome"/>
</dbReference>
<dbReference type="RefSeq" id="WP_003448907.1">
    <property type="nucleotide sequence ID" value="NZ_AJMR01000048.1"/>
</dbReference>
<dbReference type="KEGG" id="pfuw:KF707C_11470"/>
<reference evidence="2 3" key="2">
    <citation type="journal article" date="2017" name="Int. J. Syst. Evol. Microbiol.">
        <title>Pseudomonas furukawaii sp. nov., a polychlorinated biphenyl-degrading bacterium isolated from biphenyl-contaminated soil in Japan.</title>
        <authorList>
            <person name="Kimura N."/>
            <person name="Watanabe T."/>
            <person name="Suenaga H."/>
            <person name="Fujihara H."/>
            <person name="Futagami T."/>
            <person name="Goto M."/>
            <person name="Hanada S."/>
            <person name="Hirose J."/>
        </authorList>
    </citation>
    <scope>NUCLEOTIDE SEQUENCE [LARGE SCALE GENOMIC DNA]</scope>
    <source>
        <strain evidence="3">DSM 10086 / NBRC 110670 / KF707</strain>
    </source>
</reference>
<proteinExistence type="predicted"/>
<accession>A0AAD1FDM6</accession>
<keyword evidence="3" id="KW-1185">Reference proteome</keyword>
<name>A0AAD1FDM6_METFU</name>
<organism evidence="2 3">
    <name type="scientific">Metapseudomonas furukawaii</name>
    <name type="common">Pseudomonas furukawaii</name>
    <dbReference type="NCBI Taxonomy" id="1149133"/>
    <lineage>
        <taxon>Bacteria</taxon>
        <taxon>Pseudomonadati</taxon>
        <taxon>Pseudomonadota</taxon>
        <taxon>Gammaproteobacteria</taxon>
        <taxon>Pseudomonadales</taxon>
        <taxon>Pseudomonadaceae</taxon>
        <taxon>Metapseudomonas</taxon>
    </lineage>
</organism>
<dbReference type="EMBL" id="AP014862">
    <property type="protein sequence ID" value="BAU72835.1"/>
    <property type="molecule type" value="Genomic_DNA"/>
</dbReference>